<protein>
    <submittedName>
        <fullName evidence="2">Uncharacterized protein</fullName>
    </submittedName>
</protein>
<dbReference type="Proteomes" id="UP001632037">
    <property type="component" value="Unassembled WGS sequence"/>
</dbReference>
<evidence type="ECO:0000313" key="2">
    <source>
        <dbReference type="EMBL" id="KAL3662762.1"/>
    </source>
</evidence>
<keyword evidence="3" id="KW-1185">Reference proteome</keyword>
<evidence type="ECO:0000256" key="1">
    <source>
        <dbReference type="SAM" id="MobiDB-lite"/>
    </source>
</evidence>
<reference evidence="2 3" key="1">
    <citation type="submission" date="2024-09" db="EMBL/GenBank/DDBJ databases">
        <title>Genome sequencing and assembly of Phytophthora oleae, isolate VK10A, causative agent of rot of olive drupes.</title>
        <authorList>
            <person name="Conti Taguali S."/>
            <person name="Riolo M."/>
            <person name="La Spada F."/>
            <person name="Cacciola S.O."/>
            <person name="Dionisio G."/>
        </authorList>
    </citation>
    <scope>NUCLEOTIDE SEQUENCE [LARGE SCALE GENOMIC DNA]</scope>
    <source>
        <strain evidence="2 3">VK10A</strain>
    </source>
</reference>
<comment type="caution">
    <text evidence="2">The sequence shown here is derived from an EMBL/GenBank/DDBJ whole genome shotgun (WGS) entry which is preliminary data.</text>
</comment>
<feature type="compositionally biased region" description="Low complexity" evidence="1">
    <location>
        <begin position="176"/>
        <end position="187"/>
    </location>
</feature>
<gene>
    <name evidence="2" type="ORF">V7S43_012165</name>
</gene>
<name>A0ABD3F7F2_9STRA</name>
<evidence type="ECO:0000313" key="3">
    <source>
        <dbReference type="Proteomes" id="UP001632037"/>
    </source>
</evidence>
<proteinExistence type="predicted"/>
<sequence length="448" mass="50653">MASRSLLLFCDFLENRLQTSSLALLRRMMADFSAGNEHTLQDFMRLGASVVSVMPVERTGPRHLNEAARLLAAQQEDNVRDDGVTSVDLPTGQNGNHLCFFLYLYARVATKNILWLCDMFREFCQGDDAVLREFVRCAYAAIAVIPVDIQALCMAPLPPPPLATACRSFPTTQMDASSPATPSAPSPQRKRSREAGLQQQADGEDPGAKDGRARKQARRKVAMPSQAKEAVAATFELDDTSLLETDVRTSILETFKRLEAKEPWKEIFQLENLSMPFSRVRHPELYSALKVFWLKHGRAVWERKFWAPLSRERTQELHNQRRFRQIKVVNFFEGKVITPVYNKLGASFFVTMDARAPRDGWFYFDQAVDLFTLAQRCGLSACLQYMESQAFKRFPVAPGQSRKFHVRGNGKSRSMWSSSERLKPILAEIEASEAKPDDSSNLPSSQTQ</sequence>
<organism evidence="2 3">
    <name type="scientific">Phytophthora oleae</name>
    <dbReference type="NCBI Taxonomy" id="2107226"/>
    <lineage>
        <taxon>Eukaryota</taxon>
        <taxon>Sar</taxon>
        <taxon>Stramenopiles</taxon>
        <taxon>Oomycota</taxon>
        <taxon>Peronosporomycetes</taxon>
        <taxon>Peronosporales</taxon>
        <taxon>Peronosporaceae</taxon>
        <taxon>Phytophthora</taxon>
    </lineage>
</organism>
<accession>A0ABD3F7F2</accession>
<feature type="region of interest" description="Disordered" evidence="1">
    <location>
        <begin position="171"/>
        <end position="225"/>
    </location>
</feature>
<dbReference type="AlphaFoldDB" id="A0ABD3F7F2"/>
<dbReference type="EMBL" id="JBIMZQ010000030">
    <property type="protein sequence ID" value="KAL3662762.1"/>
    <property type="molecule type" value="Genomic_DNA"/>
</dbReference>